<dbReference type="Gene3D" id="3.40.50.720">
    <property type="entry name" value="NAD(P)-binding Rossmann-like Domain"/>
    <property type="match status" value="1"/>
</dbReference>
<dbReference type="EMBL" id="JAVREV010000014">
    <property type="protein sequence ID" value="MDT0445629.1"/>
    <property type="molecule type" value="Genomic_DNA"/>
</dbReference>
<organism evidence="3 4">
    <name type="scientific">Streptomyces johnsoniae</name>
    <dbReference type="NCBI Taxonomy" id="3075532"/>
    <lineage>
        <taxon>Bacteria</taxon>
        <taxon>Bacillati</taxon>
        <taxon>Actinomycetota</taxon>
        <taxon>Actinomycetes</taxon>
        <taxon>Kitasatosporales</taxon>
        <taxon>Streptomycetaceae</taxon>
        <taxon>Streptomyces</taxon>
    </lineage>
</organism>
<keyword evidence="4" id="KW-1185">Reference proteome</keyword>
<gene>
    <name evidence="3" type="ORF">RM779_23965</name>
</gene>
<comment type="caution">
    <text evidence="3">The sequence shown here is derived from an EMBL/GenBank/DDBJ whole genome shotgun (WGS) entry which is preliminary data.</text>
</comment>
<protein>
    <submittedName>
        <fullName evidence="3">Gfo/Idh/MocA family oxidoreductase</fullName>
    </submittedName>
</protein>
<feature type="domain" description="GFO/IDH/MocA-like oxidoreductase" evidence="2">
    <location>
        <begin position="135"/>
        <end position="227"/>
    </location>
</feature>
<name>A0ABU2S9G8_9ACTN</name>
<dbReference type="PANTHER" id="PTHR43377">
    <property type="entry name" value="BILIVERDIN REDUCTASE A"/>
    <property type="match status" value="1"/>
</dbReference>
<evidence type="ECO:0000259" key="2">
    <source>
        <dbReference type="Pfam" id="PF22725"/>
    </source>
</evidence>
<dbReference type="RefSeq" id="WP_311619808.1">
    <property type="nucleotide sequence ID" value="NZ_JAVREV010000014.1"/>
</dbReference>
<dbReference type="Pfam" id="PF01408">
    <property type="entry name" value="GFO_IDH_MocA"/>
    <property type="match status" value="1"/>
</dbReference>
<dbReference type="InterPro" id="IPR051450">
    <property type="entry name" value="Gfo/Idh/MocA_Oxidoreductases"/>
</dbReference>
<feature type="domain" description="Gfo/Idh/MocA-like oxidoreductase N-terminal" evidence="1">
    <location>
        <begin position="3"/>
        <end position="99"/>
    </location>
</feature>
<evidence type="ECO:0000313" key="4">
    <source>
        <dbReference type="Proteomes" id="UP001183615"/>
    </source>
</evidence>
<dbReference type="Proteomes" id="UP001183615">
    <property type="component" value="Unassembled WGS sequence"/>
</dbReference>
<dbReference type="InterPro" id="IPR036291">
    <property type="entry name" value="NAD(P)-bd_dom_sf"/>
</dbReference>
<reference evidence="4" key="1">
    <citation type="submission" date="2023-07" db="EMBL/GenBank/DDBJ databases">
        <title>30 novel species of actinomycetes from the DSMZ collection.</title>
        <authorList>
            <person name="Nouioui I."/>
        </authorList>
    </citation>
    <scope>NUCLEOTIDE SEQUENCE [LARGE SCALE GENOMIC DNA]</scope>
    <source>
        <strain evidence="4">DSM 41886</strain>
    </source>
</reference>
<dbReference type="InterPro" id="IPR000683">
    <property type="entry name" value="Gfo/Idh/MocA-like_OxRdtase_N"/>
</dbReference>
<dbReference type="Pfam" id="PF22725">
    <property type="entry name" value="GFO_IDH_MocA_C3"/>
    <property type="match status" value="1"/>
</dbReference>
<evidence type="ECO:0000313" key="3">
    <source>
        <dbReference type="EMBL" id="MDT0445629.1"/>
    </source>
</evidence>
<dbReference type="InterPro" id="IPR055170">
    <property type="entry name" value="GFO_IDH_MocA-like_dom"/>
</dbReference>
<proteinExistence type="predicted"/>
<evidence type="ECO:0000259" key="1">
    <source>
        <dbReference type="Pfam" id="PF01408"/>
    </source>
</evidence>
<dbReference type="SUPFAM" id="SSF55347">
    <property type="entry name" value="Glyceraldehyde-3-phosphate dehydrogenase-like, C-terminal domain"/>
    <property type="match status" value="1"/>
</dbReference>
<dbReference type="PANTHER" id="PTHR43377:SF2">
    <property type="entry name" value="BINDING ROSSMANN FOLD OXIDOREDUCTASE, PUTATIVE (AFU_ORTHOLOGUE AFUA_4G00560)-RELATED"/>
    <property type="match status" value="1"/>
</dbReference>
<accession>A0ABU2S9G8</accession>
<sequence length="341" mass="36801">MRRVLLIGSGEVGAKHAEAVTRTDGMDLVGVADPSPVVAPPVGVPLLARWETALESLAPDVVVVATPPGTALVAARAAARSGAAVLVEKPVTLDPADLTPALEDRRIFVALQPHFAPGLAGLLTQAPTVRRAAVTLVCRRDRAYYRSWRTRYATAGGVLHQQAIHGLALALRLLPPEPITSCTAELHRLRQWAESEDRITATVAFEDGALLTVDARVDSVVQPRRHEVTLRLDDGQHVHVRGRNLEAGLGDPLSAPDDLALRQTMYRALPAREALARYISGLPTPLTGPSGAPYGLVWQLDGLPLARWRTHLIARLEQHPYTYLFAPDPQTAADLITGEYL</sequence>
<dbReference type="Gene3D" id="3.30.360.10">
    <property type="entry name" value="Dihydrodipicolinate Reductase, domain 2"/>
    <property type="match status" value="1"/>
</dbReference>
<dbReference type="SUPFAM" id="SSF51735">
    <property type="entry name" value="NAD(P)-binding Rossmann-fold domains"/>
    <property type="match status" value="1"/>
</dbReference>